<evidence type="ECO:0000256" key="1">
    <source>
        <dbReference type="ARBA" id="ARBA00004141"/>
    </source>
</evidence>
<keyword evidence="5 13" id="KW-0812">Transmembrane</keyword>
<dbReference type="WBParaSite" id="ACRNAN_scaffold1714.g22571.t2">
    <property type="protein sequence ID" value="ACRNAN_scaffold1714.g22571.t2"/>
    <property type="gene ID" value="ACRNAN_scaffold1714.g22571"/>
</dbReference>
<dbReference type="Proteomes" id="UP000887540">
    <property type="component" value="Unplaced"/>
</dbReference>
<evidence type="ECO:0000256" key="6">
    <source>
        <dbReference type="ARBA" id="ARBA00022989"/>
    </source>
</evidence>
<dbReference type="GO" id="GO:0016020">
    <property type="term" value="C:membrane"/>
    <property type="evidence" value="ECO:0007669"/>
    <property type="project" value="UniProtKB-SubCell"/>
</dbReference>
<reference evidence="16" key="1">
    <citation type="submission" date="2022-11" db="UniProtKB">
        <authorList>
            <consortium name="WormBaseParasite"/>
        </authorList>
    </citation>
    <scope>IDENTIFICATION</scope>
</reference>
<evidence type="ECO:0000256" key="14">
    <source>
        <dbReference type="SAM" id="MobiDB-lite"/>
    </source>
</evidence>
<evidence type="ECO:0000256" key="2">
    <source>
        <dbReference type="ARBA" id="ARBA00007193"/>
    </source>
</evidence>
<evidence type="ECO:0000256" key="3">
    <source>
        <dbReference type="ARBA" id="ARBA00022448"/>
    </source>
</evidence>
<comment type="similarity">
    <text evidence="2 13">Belongs to the amiloride-sensitive sodium channel (TC 1.A.6) family.</text>
</comment>
<evidence type="ECO:0000313" key="16">
    <source>
        <dbReference type="WBParaSite" id="ACRNAN_scaffold1714.g22571.t2"/>
    </source>
</evidence>
<evidence type="ECO:0000256" key="11">
    <source>
        <dbReference type="ARBA" id="ARBA00023201"/>
    </source>
</evidence>
<dbReference type="GO" id="GO:0005272">
    <property type="term" value="F:sodium channel activity"/>
    <property type="evidence" value="ECO:0007669"/>
    <property type="project" value="UniProtKB-KW"/>
</dbReference>
<protein>
    <submittedName>
        <fullName evidence="16">Uncharacterized protein</fullName>
    </submittedName>
</protein>
<feature type="region of interest" description="Disordered" evidence="14">
    <location>
        <begin position="88"/>
        <end position="112"/>
    </location>
</feature>
<keyword evidence="6" id="KW-1133">Transmembrane helix</keyword>
<evidence type="ECO:0000256" key="10">
    <source>
        <dbReference type="ARBA" id="ARBA00023180"/>
    </source>
</evidence>
<keyword evidence="3 13" id="KW-0813">Transport</keyword>
<evidence type="ECO:0000256" key="9">
    <source>
        <dbReference type="ARBA" id="ARBA00023136"/>
    </source>
</evidence>
<keyword evidence="11 13" id="KW-0739">Sodium transport</keyword>
<evidence type="ECO:0000256" key="8">
    <source>
        <dbReference type="ARBA" id="ARBA00023065"/>
    </source>
</evidence>
<dbReference type="AlphaFoldDB" id="A0A914D2D9"/>
<comment type="subcellular location">
    <subcellularLocation>
        <location evidence="1">Membrane</location>
        <topology evidence="1">Multi-pass membrane protein</topology>
    </subcellularLocation>
</comment>
<evidence type="ECO:0000313" key="15">
    <source>
        <dbReference type="Proteomes" id="UP000887540"/>
    </source>
</evidence>
<sequence>MEILVSDRILSKLSLEKNSSKVANQMKAEESFPFLLRNLDVEDRRKIEYVLKEIIIECMIGDEKCDLHSDFEVFEDITYGLCYTFNGKSPSKFNVSKSGPSQDRDRENKLCT</sequence>
<evidence type="ECO:0000256" key="4">
    <source>
        <dbReference type="ARBA" id="ARBA00022461"/>
    </source>
</evidence>
<dbReference type="InterPro" id="IPR001873">
    <property type="entry name" value="ENaC"/>
</dbReference>
<dbReference type="Pfam" id="PF00858">
    <property type="entry name" value="ASC"/>
    <property type="match status" value="1"/>
</dbReference>
<evidence type="ECO:0000256" key="7">
    <source>
        <dbReference type="ARBA" id="ARBA00023053"/>
    </source>
</evidence>
<proteinExistence type="inferred from homology"/>
<dbReference type="Gene3D" id="2.60.470.10">
    <property type="entry name" value="Acid-sensing ion channels like domains"/>
    <property type="match status" value="1"/>
</dbReference>
<keyword evidence="7" id="KW-0915">Sodium</keyword>
<evidence type="ECO:0000256" key="12">
    <source>
        <dbReference type="ARBA" id="ARBA00023303"/>
    </source>
</evidence>
<evidence type="ECO:0000256" key="13">
    <source>
        <dbReference type="RuleBase" id="RU000679"/>
    </source>
</evidence>
<keyword evidence="10" id="KW-0325">Glycoprotein</keyword>
<evidence type="ECO:0000256" key="5">
    <source>
        <dbReference type="ARBA" id="ARBA00022692"/>
    </source>
</evidence>
<keyword evidence="9" id="KW-0472">Membrane</keyword>
<organism evidence="15 16">
    <name type="scientific">Acrobeloides nanus</name>
    <dbReference type="NCBI Taxonomy" id="290746"/>
    <lineage>
        <taxon>Eukaryota</taxon>
        <taxon>Metazoa</taxon>
        <taxon>Ecdysozoa</taxon>
        <taxon>Nematoda</taxon>
        <taxon>Chromadorea</taxon>
        <taxon>Rhabditida</taxon>
        <taxon>Tylenchina</taxon>
        <taxon>Cephalobomorpha</taxon>
        <taxon>Cephaloboidea</taxon>
        <taxon>Cephalobidae</taxon>
        <taxon>Acrobeloides</taxon>
    </lineage>
</organism>
<feature type="compositionally biased region" description="Polar residues" evidence="14">
    <location>
        <begin position="88"/>
        <end position="101"/>
    </location>
</feature>
<accession>A0A914D2D9</accession>
<feature type="compositionally biased region" description="Basic and acidic residues" evidence="14">
    <location>
        <begin position="102"/>
        <end position="112"/>
    </location>
</feature>
<name>A0A914D2D9_9BILA</name>
<keyword evidence="12 13" id="KW-0407">Ion channel</keyword>
<keyword evidence="8 13" id="KW-0406">Ion transport</keyword>
<keyword evidence="15" id="KW-1185">Reference proteome</keyword>
<keyword evidence="4 13" id="KW-0894">Sodium channel</keyword>